<evidence type="ECO:0000256" key="1">
    <source>
        <dbReference type="SAM" id="MobiDB-lite"/>
    </source>
</evidence>
<keyword evidence="3" id="KW-1185">Reference proteome</keyword>
<reference evidence="2 3" key="1">
    <citation type="submission" date="2021-04" db="EMBL/GenBank/DDBJ databases">
        <title>Draft genome sequence of Paenibacillus cisolokensis, LC2-13A.</title>
        <authorList>
            <person name="Uke A."/>
            <person name="Chhe C."/>
            <person name="Baramee S."/>
            <person name="Kosugi A."/>
        </authorList>
    </citation>
    <scope>NUCLEOTIDE SEQUENCE [LARGE SCALE GENOMIC DNA]</scope>
    <source>
        <strain evidence="2 3">LC2-13A</strain>
    </source>
</reference>
<feature type="region of interest" description="Disordered" evidence="1">
    <location>
        <begin position="57"/>
        <end position="96"/>
    </location>
</feature>
<sequence length="96" mass="10050">MNVTITNHALCVGEIEVLGVAASSVLQIGDTDSYTLFSMFDTPPESIFVGPFAPLSLPEESRPQSAEEARIPEECDGHKAAGRFGGSRAGNQAGTP</sequence>
<comment type="caution">
    <text evidence="2">The sequence shown here is derived from an EMBL/GenBank/DDBJ whole genome shotgun (WGS) entry which is preliminary data.</text>
</comment>
<dbReference type="Proteomes" id="UP000680304">
    <property type="component" value="Unassembled WGS sequence"/>
</dbReference>
<feature type="compositionally biased region" description="Basic and acidic residues" evidence="1">
    <location>
        <begin position="59"/>
        <end position="79"/>
    </location>
</feature>
<gene>
    <name evidence="2" type="ORF">PACILC2_05120</name>
</gene>
<protein>
    <submittedName>
        <fullName evidence="2">Uncharacterized protein</fullName>
    </submittedName>
</protein>
<proteinExistence type="predicted"/>
<evidence type="ECO:0000313" key="2">
    <source>
        <dbReference type="EMBL" id="GIQ61944.1"/>
    </source>
</evidence>
<dbReference type="EMBL" id="BOVJ01000015">
    <property type="protein sequence ID" value="GIQ61944.1"/>
    <property type="molecule type" value="Genomic_DNA"/>
</dbReference>
<name>A0ABQ4N198_9BACL</name>
<evidence type="ECO:0000313" key="3">
    <source>
        <dbReference type="Proteomes" id="UP000680304"/>
    </source>
</evidence>
<organism evidence="2 3">
    <name type="scientific">Paenibacillus cisolokensis</name>
    <dbReference type="NCBI Taxonomy" id="1658519"/>
    <lineage>
        <taxon>Bacteria</taxon>
        <taxon>Bacillati</taxon>
        <taxon>Bacillota</taxon>
        <taxon>Bacilli</taxon>
        <taxon>Bacillales</taxon>
        <taxon>Paenibacillaceae</taxon>
        <taxon>Paenibacillus</taxon>
    </lineage>
</organism>
<dbReference type="RefSeq" id="WP_280515254.1">
    <property type="nucleotide sequence ID" value="NZ_BOVJ01000015.1"/>
</dbReference>
<accession>A0ABQ4N198</accession>